<keyword evidence="5" id="KW-0411">Iron-sulfur</keyword>
<protein>
    <submittedName>
        <fullName evidence="6">FAD dependent oxidoreductase</fullName>
    </submittedName>
</protein>
<dbReference type="Gene3D" id="3.50.50.60">
    <property type="entry name" value="FAD/NAD(P)-binding domain"/>
    <property type="match status" value="1"/>
</dbReference>
<dbReference type="AlphaFoldDB" id="A0A3D9I127"/>
<dbReference type="SUPFAM" id="SSF51905">
    <property type="entry name" value="FAD/NAD(P)-binding domain"/>
    <property type="match status" value="1"/>
</dbReference>
<dbReference type="GO" id="GO:0046872">
    <property type="term" value="F:metal ion binding"/>
    <property type="evidence" value="ECO:0007669"/>
    <property type="project" value="UniProtKB-KW"/>
</dbReference>
<name>A0A3D9I127_9BACL</name>
<evidence type="ECO:0000256" key="4">
    <source>
        <dbReference type="ARBA" id="ARBA00023004"/>
    </source>
</evidence>
<keyword evidence="1" id="KW-0004">4Fe-4S</keyword>
<dbReference type="EMBL" id="QRDY01000018">
    <property type="protein sequence ID" value="RED55350.1"/>
    <property type="molecule type" value="Genomic_DNA"/>
</dbReference>
<evidence type="ECO:0000256" key="5">
    <source>
        <dbReference type="ARBA" id="ARBA00023014"/>
    </source>
</evidence>
<dbReference type="InterPro" id="IPR036188">
    <property type="entry name" value="FAD/NAD-bd_sf"/>
</dbReference>
<evidence type="ECO:0000256" key="2">
    <source>
        <dbReference type="ARBA" id="ARBA00022723"/>
    </source>
</evidence>
<sequence>MSGKRFRQFIMFLCLIPLFLSFTYCYRINESTYRPMQEQLETVLSNEKIKDAYDVIVAGTDPEGVMAAISAARNGLKVLLADNRDRPILGGLMTLGWLNSLDLNKAPVSYRFWNKPVYLNRGLFQEWHNGIGGSSFDVNHAANLFHRMVAAEPNIDLLMNVRQIEPVTALNKVVGMHIVKADGSDLEIHSKFVIDATQDADIAVAAGAEYTTGREDLGESDAQMAVTLVFKLSGVTNDIWNALKRHENTGYDDRSIWGYQDAREYKSSDPSRVKIRSLNMGRQDGDTLLINSMQIYGVNPLDPASVKDGLRLGETEAPLIVDFLKKKFKEFRKLEYAGTAPELYVRETRHIRGEYRLSMADLMENRDQWDAIAYGAYEVDIQSLNASSKGSILMVPEQYGVPFRCLVPLKVDGLLVVGRSASFDTLPHGSARVMPLGMATGEAAGAAVKLALDLDLSLRELSRSKTGISELRHRLESNGMDLRMRSFPTPAYAKHKDYKGLLAATSLSLTIGGYSNDGWELDKASSPRRFANVVRIVQKRYPEFFPEPLKASIISGQSREDPLDLESAARMIVAAAGLSAGSGEAIQTITERGWIREDTVRKLIVDPSKLTNGDTFTIIRDLMEYGLGITFE</sequence>
<keyword evidence="7" id="KW-1185">Reference proteome</keyword>
<dbReference type="Proteomes" id="UP000256869">
    <property type="component" value="Unassembled WGS sequence"/>
</dbReference>
<evidence type="ECO:0000313" key="7">
    <source>
        <dbReference type="Proteomes" id="UP000256869"/>
    </source>
</evidence>
<keyword evidence="2" id="KW-0479">Metal-binding</keyword>
<dbReference type="GO" id="GO:0016491">
    <property type="term" value="F:oxidoreductase activity"/>
    <property type="evidence" value="ECO:0007669"/>
    <property type="project" value="UniProtKB-KW"/>
</dbReference>
<dbReference type="RefSeq" id="WP_115994918.1">
    <property type="nucleotide sequence ID" value="NZ_QRDY01000018.1"/>
</dbReference>
<evidence type="ECO:0000256" key="1">
    <source>
        <dbReference type="ARBA" id="ARBA00022485"/>
    </source>
</evidence>
<dbReference type="PANTHER" id="PTHR43498">
    <property type="entry name" value="FERREDOXIN:COB-COM HETERODISULFIDE REDUCTASE SUBUNIT A"/>
    <property type="match status" value="1"/>
</dbReference>
<dbReference type="GO" id="GO:0051539">
    <property type="term" value="F:4 iron, 4 sulfur cluster binding"/>
    <property type="evidence" value="ECO:0007669"/>
    <property type="project" value="UniProtKB-KW"/>
</dbReference>
<accession>A0A3D9I127</accession>
<dbReference type="PANTHER" id="PTHR43498:SF1">
    <property type="entry name" value="COB--COM HETERODISULFIDE REDUCTASE IRON-SULFUR SUBUNIT A"/>
    <property type="match status" value="1"/>
</dbReference>
<evidence type="ECO:0000313" key="6">
    <source>
        <dbReference type="EMBL" id="RED55350.1"/>
    </source>
</evidence>
<keyword evidence="3" id="KW-0560">Oxidoreductase</keyword>
<evidence type="ECO:0000256" key="3">
    <source>
        <dbReference type="ARBA" id="ARBA00023002"/>
    </source>
</evidence>
<reference evidence="6 7" key="1">
    <citation type="submission" date="2018-07" db="EMBL/GenBank/DDBJ databases">
        <title>Genomic Encyclopedia of Type Strains, Phase III (KMG-III): the genomes of soil and plant-associated and newly described type strains.</title>
        <authorList>
            <person name="Whitman W."/>
        </authorList>
    </citation>
    <scope>NUCLEOTIDE SEQUENCE [LARGE SCALE GENOMIC DNA]</scope>
    <source>
        <strain evidence="6 7">CECT 8236</strain>
    </source>
</reference>
<organism evidence="6 7">
    <name type="scientific">Cohnella lupini</name>
    <dbReference type="NCBI Taxonomy" id="1294267"/>
    <lineage>
        <taxon>Bacteria</taxon>
        <taxon>Bacillati</taxon>
        <taxon>Bacillota</taxon>
        <taxon>Bacilli</taxon>
        <taxon>Bacillales</taxon>
        <taxon>Paenibacillaceae</taxon>
        <taxon>Cohnella</taxon>
    </lineage>
</organism>
<keyword evidence="4" id="KW-0408">Iron</keyword>
<dbReference type="InterPro" id="IPR039650">
    <property type="entry name" value="HdrA-like"/>
</dbReference>
<gene>
    <name evidence="6" type="ORF">DFP95_11887</name>
</gene>
<dbReference type="Pfam" id="PF12831">
    <property type="entry name" value="FAD_oxidored"/>
    <property type="match status" value="1"/>
</dbReference>
<dbReference type="OrthoDB" id="9777740at2"/>
<comment type="caution">
    <text evidence="6">The sequence shown here is derived from an EMBL/GenBank/DDBJ whole genome shotgun (WGS) entry which is preliminary data.</text>
</comment>
<proteinExistence type="predicted"/>